<keyword evidence="8" id="KW-0317">Glutathione biosynthesis</keyword>
<reference evidence="15" key="1">
    <citation type="submission" date="2017-04" db="EMBL/GenBank/DDBJ databases">
        <title>Population genomics of picophytoplankton unveils novel chromosome hypervariability.</title>
        <authorList>
            <consortium name="DOE Joint Genome Institute"/>
            <person name="Blanc-Mathieu R."/>
            <person name="Krasovec M."/>
            <person name="Hebrard M."/>
            <person name="Yau S."/>
            <person name="Desgranges E."/>
            <person name="Martin J."/>
            <person name="Schackwitz W."/>
            <person name="Kuo A."/>
            <person name="Salin G."/>
            <person name="Donnadieu C."/>
            <person name="Desdevises Y."/>
            <person name="Sanchez-Ferandin S."/>
            <person name="Moreau H."/>
            <person name="Rivals E."/>
            <person name="Grigoriev I.V."/>
            <person name="Grimsley N."/>
            <person name="Eyre-Walker A."/>
            <person name="Piganeau G."/>
        </authorList>
    </citation>
    <scope>NUCLEOTIDE SEQUENCE [LARGE SCALE GENOMIC DNA]</scope>
    <source>
        <strain evidence="15">RCC 1115</strain>
    </source>
</reference>
<feature type="region of interest" description="Disordered" evidence="14">
    <location>
        <begin position="1"/>
        <end position="33"/>
    </location>
</feature>
<name>A0A1Y5IFM0_OSTTA</name>
<dbReference type="eggNOG" id="ENOG502QVEN">
    <property type="taxonomic scope" value="Eukaryota"/>
</dbReference>
<dbReference type="PIRSF" id="PIRSF017901">
    <property type="entry name" value="GCL"/>
    <property type="match status" value="1"/>
</dbReference>
<feature type="compositionally biased region" description="Basic and acidic residues" evidence="14">
    <location>
        <begin position="12"/>
        <end position="24"/>
    </location>
</feature>
<dbReference type="GO" id="GO:0006750">
    <property type="term" value="P:glutathione biosynthetic process"/>
    <property type="evidence" value="ECO:0007669"/>
    <property type="project" value="UniProtKB-UniRule"/>
</dbReference>
<evidence type="ECO:0000313" key="15">
    <source>
        <dbReference type="EMBL" id="OUS48281.1"/>
    </source>
</evidence>
<comment type="pathway">
    <text evidence="2">Sulfur metabolism; glutathione biosynthesis; glutathione from L-cysteine and L-glutamate: step 1/2.</text>
</comment>
<keyword evidence="10 13" id="KW-0067">ATP-binding</keyword>
<dbReference type="GO" id="GO:0005524">
    <property type="term" value="F:ATP binding"/>
    <property type="evidence" value="ECO:0007669"/>
    <property type="project" value="UniProtKB-UniRule"/>
</dbReference>
<evidence type="ECO:0000256" key="13">
    <source>
        <dbReference type="PIRNR" id="PIRNR017901"/>
    </source>
</evidence>
<dbReference type="Proteomes" id="UP000195557">
    <property type="component" value="Unassembled WGS sequence"/>
</dbReference>
<dbReference type="SUPFAM" id="SSF55931">
    <property type="entry name" value="Glutamine synthetase/guanido kinase"/>
    <property type="match status" value="1"/>
</dbReference>
<keyword evidence="9 13" id="KW-0547">Nucleotide-binding</keyword>
<comment type="subunit">
    <text evidence="4">Homodimer or monomer when oxidized or reduced, respectively.</text>
</comment>
<evidence type="ECO:0000256" key="5">
    <source>
        <dbReference type="ARBA" id="ARBA00022528"/>
    </source>
</evidence>
<dbReference type="PANTHER" id="PTHR34378:SF1">
    <property type="entry name" value="GLUTAMATE--CYSTEINE LIGASE, CHLOROPLASTIC"/>
    <property type="match status" value="1"/>
</dbReference>
<evidence type="ECO:0000256" key="4">
    <source>
        <dbReference type="ARBA" id="ARBA00011153"/>
    </source>
</evidence>
<dbReference type="InterPro" id="IPR035434">
    <property type="entry name" value="GCL_bact_plant"/>
</dbReference>
<evidence type="ECO:0000256" key="1">
    <source>
        <dbReference type="ARBA" id="ARBA00004229"/>
    </source>
</evidence>
<comment type="catalytic activity">
    <reaction evidence="13">
        <text>L-cysteine + L-glutamate + ATP = gamma-L-glutamyl-L-cysteine + ADP + phosphate + H(+)</text>
        <dbReference type="Rhea" id="RHEA:13285"/>
        <dbReference type="ChEBI" id="CHEBI:15378"/>
        <dbReference type="ChEBI" id="CHEBI:29985"/>
        <dbReference type="ChEBI" id="CHEBI:30616"/>
        <dbReference type="ChEBI" id="CHEBI:35235"/>
        <dbReference type="ChEBI" id="CHEBI:43474"/>
        <dbReference type="ChEBI" id="CHEBI:58173"/>
        <dbReference type="ChEBI" id="CHEBI:456216"/>
        <dbReference type="EC" id="6.3.2.2"/>
    </reaction>
</comment>
<keyword evidence="6 13" id="KW-0436">Ligase</keyword>
<evidence type="ECO:0000256" key="3">
    <source>
        <dbReference type="ARBA" id="ARBA00010253"/>
    </source>
</evidence>
<evidence type="ECO:0000256" key="8">
    <source>
        <dbReference type="ARBA" id="ARBA00022684"/>
    </source>
</evidence>
<evidence type="ECO:0000256" key="12">
    <source>
        <dbReference type="ARBA" id="ARBA00023157"/>
    </source>
</evidence>
<sequence length="486" mass="54742">MRASARASAGDRATRGRGRVDGRRVGGRARAAAAPSTPCVKGSAALTREACVAYVREGCKPREMFRIGTEHEKLGFDAATLRRMDYPVVRHVLTSLVDRYGWAPIYEGENIIGCTKDKQSVTLEPGGQFELSGAPLENLRQTDEEIRWHIETVTALAKEKGHQFMGIGFDPQWSVAETPMMPKGRYKIMRAYMPKKGTRGLDMMFRTCTIQVNLDFEDERDMIRKFRTSLALQPLATALFANSGIVDGEDTGYESMRSDVWRDTDDDRTGTLSWVFDDDFGFEKYCDYVMNVPMYFVYRNGTYVDVSGESWLDFMEGKLPQLPGDTPCLADWEQHLTTVFPEVRLKRYLEMRGADGGSFEAIMALPALWVGLLYSEKALTAAEKLVSDWSKEERETLRVAVTKDGLSAKFRNGTARDIARDMVRLAVDGLKERGLGEEVYLEYLQQMVDGGATASSRTRALFTNEWKGDLAKVYEYASYPDVLPKF</sequence>
<evidence type="ECO:0000256" key="7">
    <source>
        <dbReference type="ARBA" id="ARBA00022640"/>
    </source>
</evidence>
<dbReference type="NCBIfam" id="TIGR01436">
    <property type="entry name" value="glu_cys_lig_pln"/>
    <property type="match status" value="1"/>
</dbReference>
<evidence type="ECO:0000256" key="6">
    <source>
        <dbReference type="ARBA" id="ARBA00022598"/>
    </source>
</evidence>
<evidence type="ECO:0000256" key="14">
    <source>
        <dbReference type="SAM" id="MobiDB-lite"/>
    </source>
</evidence>
<keyword evidence="5 13" id="KW-0150">Chloroplast</keyword>
<dbReference type="EMBL" id="KZ155774">
    <property type="protein sequence ID" value="OUS48281.1"/>
    <property type="molecule type" value="Genomic_DNA"/>
</dbReference>
<dbReference type="GO" id="GO:0009507">
    <property type="term" value="C:chloroplast"/>
    <property type="evidence" value="ECO:0007669"/>
    <property type="project" value="UniProtKB-SubCell"/>
</dbReference>
<dbReference type="UniPathway" id="UPA00142">
    <property type="reaction ID" value="UER00209"/>
</dbReference>
<dbReference type="PANTHER" id="PTHR34378">
    <property type="entry name" value="GLUTAMATE--CYSTEINE LIGASE, CHLOROPLASTIC"/>
    <property type="match status" value="1"/>
</dbReference>
<evidence type="ECO:0000256" key="11">
    <source>
        <dbReference type="ARBA" id="ARBA00022946"/>
    </source>
</evidence>
<proteinExistence type="inferred from homology"/>
<dbReference type="InterPro" id="IPR011556">
    <property type="entry name" value="Glut_cys_lig_pln_type"/>
</dbReference>
<dbReference type="EC" id="6.3.2.2" evidence="13"/>
<dbReference type="InterPro" id="IPR014746">
    <property type="entry name" value="Gln_synth/guanido_kin_cat_dom"/>
</dbReference>
<comment type="similarity">
    <text evidence="3 13">Belongs to the carboxylate-amine ligase family. Glutamate--cysteine ligase type 2 subfamily.</text>
</comment>
<dbReference type="GO" id="GO:0004357">
    <property type="term" value="F:glutamate-cysteine ligase activity"/>
    <property type="evidence" value="ECO:0007669"/>
    <property type="project" value="UniProtKB-UniRule"/>
</dbReference>
<evidence type="ECO:0000256" key="10">
    <source>
        <dbReference type="ARBA" id="ARBA00022840"/>
    </source>
</evidence>
<organism evidence="15">
    <name type="scientific">Ostreococcus tauri</name>
    <name type="common">Marine green alga</name>
    <dbReference type="NCBI Taxonomy" id="70448"/>
    <lineage>
        <taxon>Eukaryota</taxon>
        <taxon>Viridiplantae</taxon>
        <taxon>Chlorophyta</taxon>
        <taxon>Mamiellophyceae</taxon>
        <taxon>Mamiellales</taxon>
        <taxon>Bathycoccaceae</taxon>
        <taxon>Ostreococcus</taxon>
    </lineage>
</organism>
<comment type="subcellular location">
    <subcellularLocation>
        <location evidence="1 13">Plastid</location>
        <location evidence="1 13">Chloroplast</location>
    </subcellularLocation>
</comment>
<dbReference type="InterPro" id="IPR006336">
    <property type="entry name" value="GCS2"/>
</dbReference>
<feature type="compositionally biased region" description="Low complexity" evidence="14">
    <location>
        <begin position="1"/>
        <end position="11"/>
    </location>
</feature>
<dbReference type="Gene3D" id="3.30.590.20">
    <property type="match status" value="1"/>
</dbReference>
<gene>
    <name evidence="15" type="ORF">BE221DRAFT_68147</name>
</gene>
<keyword evidence="11" id="KW-0809">Transit peptide</keyword>
<keyword evidence="12" id="KW-1015">Disulfide bond</keyword>
<evidence type="ECO:0000256" key="2">
    <source>
        <dbReference type="ARBA" id="ARBA00005006"/>
    </source>
</evidence>
<evidence type="ECO:0000256" key="9">
    <source>
        <dbReference type="ARBA" id="ARBA00022741"/>
    </source>
</evidence>
<accession>A0A1Y5IFM0</accession>
<keyword evidence="7" id="KW-0934">Plastid</keyword>
<dbReference type="AlphaFoldDB" id="A0A1Y5IFM0"/>
<protein>
    <recommendedName>
        <fullName evidence="13">Glutamate--cysteine ligase</fullName>
        <ecNumber evidence="13">6.3.2.2</ecNumber>
    </recommendedName>
</protein>
<dbReference type="Pfam" id="PF04107">
    <property type="entry name" value="GCS2"/>
    <property type="match status" value="1"/>
</dbReference>